<feature type="region of interest" description="Disordered" evidence="1">
    <location>
        <begin position="1"/>
        <end position="64"/>
    </location>
</feature>
<protein>
    <submittedName>
        <fullName evidence="2">Uncharacterized protein</fullName>
    </submittedName>
</protein>
<dbReference type="EMBL" id="GBRH01171640">
    <property type="protein sequence ID" value="JAE26256.1"/>
    <property type="molecule type" value="Transcribed_RNA"/>
</dbReference>
<accession>A0A0A9GUL6</accession>
<reference evidence="2" key="1">
    <citation type="submission" date="2014-09" db="EMBL/GenBank/DDBJ databases">
        <authorList>
            <person name="Magalhaes I.L.F."/>
            <person name="Oliveira U."/>
            <person name="Santos F.R."/>
            <person name="Vidigal T.H.D.A."/>
            <person name="Brescovit A.D."/>
            <person name="Santos A.J."/>
        </authorList>
    </citation>
    <scope>NUCLEOTIDE SEQUENCE</scope>
    <source>
        <tissue evidence="2">Shoot tissue taken approximately 20 cm above the soil surface</tissue>
    </source>
</reference>
<organism evidence="2">
    <name type="scientific">Arundo donax</name>
    <name type="common">Giant reed</name>
    <name type="synonym">Donax arundinaceus</name>
    <dbReference type="NCBI Taxonomy" id="35708"/>
    <lineage>
        <taxon>Eukaryota</taxon>
        <taxon>Viridiplantae</taxon>
        <taxon>Streptophyta</taxon>
        <taxon>Embryophyta</taxon>
        <taxon>Tracheophyta</taxon>
        <taxon>Spermatophyta</taxon>
        <taxon>Magnoliopsida</taxon>
        <taxon>Liliopsida</taxon>
        <taxon>Poales</taxon>
        <taxon>Poaceae</taxon>
        <taxon>PACMAD clade</taxon>
        <taxon>Arundinoideae</taxon>
        <taxon>Arundineae</taxon>
        <taxon>Arundo</taxon>
    </lineage>
</organism>
<sequence length="64" mass="7100">MHNRLSAGDHRRRLPCRASAGWPGPARKSTPTLARSPPATGSCSRRRHSPPRRRPGRRRRGAAP</sequence>
<feature type="compositionally biased region" description="Basic residues" evidence="1">
    <location>
        <begin position="44"/>
        <end position="64"/>
    </location>
</feature>
<name>A0A0A9GUL6_ARUDO</name>
<reference evidence="2" key="2">
    <citation type="journal article" date="2015" name="Data Brief">
        <title>Shoot transcriptome of the giant reed, Arundo donax.</title>
        <authorList>
            <person name="Barrero R.A."/>
            <person name="Guerrero F.D."/>
            <person name="Moolhuijzen P."/>
            <person name="Goolsby J.A."/>
            <person name="Tidwell J."/>
            <person name="Bellgard S.E."/>
            <person name="Bellgard M.I."/>
        </authorList>
    </citation>
    <scope>NUCLEOTIDE SEQUENCE</scope>
    <source>
        <tissue evidence="2">Shoot tissue taken approximately 20 cm above the soil surface</tissue>
    </source>
</reference>
<evidence type="ECO:0000256" key="1">
    <source>
        <dbReference type="SAM" id="MobiDB-lite"/>
    </source>
</evidence>
<proteinExistence type="predicted"/>
<dbReference type="AlphaFoldDB" id="A0A0A9GUL6"/>
<evidence type="ECO:0000313" key="2">
    <source>
        <dbReference type="EMBL" id="JAE26256.1"/>
    </source>
</evidence>